<evidence type="ECO:0000256" key="9">
    <source>
        <dbReference type="ARBA" id="ARBA00022796"/>
    </source>
</evidence>
<keyword evidence="10 17" id="KW-0067">ATP-binding</keyword>
<dbReference type="InterPro" id="IPR023299">
    <property type="entry name" value="ATPase_P-typ_cyto_dom_N"/>
</dbReference>
<dbReference type="Pfam" id="PF00122">
    <property type="entry name" value="E1-E2_ATPase"/>
    <property type="match status" value="1"/>
</dbReference>
<evidence type="ECO:0000256" key="1">
    <source>
        <dbReference type="ARBA" id="ARBA00004127"/>
    </source>
</evidence>
<evidence type="ECO:0000313" key="20">
    <source>
        <dbReference type="Proteomes" id="UP000051063"/>
    </source>
</evidence>
<dbReference type="InterPro" id="IPR027256">
    <property type="entry name" value="P-typ_ATPase_IB"/>
</dbReference>
<keyword evidence="8 17" id="KW-0547">Nucleotide-binding</keyword>
<evidence type="ECO:0000256" key="6">
    <source>
        <dbReference type="ARBA" id="ARBA00022692"/>
    </source>
</evidence>
<dbReference type="SFLD" id="SFLDF00027">
    <property type="entry name" value="p-type_atpase"/>
    <property type="match status" value="1"/>
</dbReference>
<dbReference type="Proteomes" id="UP000051063">
    <property type="component" value="Unassembled WGS sequence"/>
</dbReference>
<dbReference type="EMBL" id="LJJB01000015">
    <property type="protein sequence ID" value="KQL43602.1"/>
    <property type="molecule type" value="Genomic_DNA"/>
</dbReference>
<keyword evidence="20" id="KW-1185">Reference proteome</keyword>
<evidence type="ECO:0000256" key="16">
    <source>
        <dbReference type="ARBA" id="ARBA00049289"/>
    </source>
</evidence>
<dbReference type="PRINTS" id="PR00942">
    <property type="entry name" value="CUATPASEI"/>
</dbReference>
<evidence type="ECO:0000256" key="15">
    <source>
        <dbReference type="ARBA" id="ARBA00023136"/>
    </source>
</evidence>
<dbReference type="PANTHER" id="PTHR43520:SF8">
    <property type="entry name" value="P-TYPE CU(+) TRANSPORTER"/>
    <property type="match status" value="1"/>
</dbReference>
<dbReference type="SFLD" id="SFLDG00002">
    <property type="entry name" value="C1.7:_P-type_atpase_like"/>
    <property type="match status" value="1"/>
</dbReference>
<dbReference type="SUPFAM" id="SSF56784">
    <property type="entry name" value="HAD-like"/>
    <property type="match status" value="1"/>
</dbReference>
<dbReference type="CDD" id="cd02094">
    <property type="entry name" value="P-type_ATPase_Cu-like"/>
    <property type="match status" value="1"/>
</dbReference>
<feature type="transmembrane region" description="Helical" evidence="17">
    <location>
        <begin position="124"/>
        <end position="143"/>
    </location>
</feature>
<proteinExistence type="inferred from homology"/>
<dbReference type="InterPro" id="IPR059000">
    <property type="entry name" value="ATPase_P-type_domA"/>
</dbReference>
<keyword evidence="12 17" id="KW-1133">Transmembrane helix</keyword>
<keyword evidence="9" id="KW-0187">Copper transport</keyword>
<reference evidence="19 20" key="1">
    <citation type="submission" date="2015-09" db="EMBL/GenBank/DDBJ databases">
        <title>Genome sequencing project for genomic taxonomy and phylogenomics of Bacillus-like bacteria.</title>
        <authorList>
            <person name="Liu B."/>
            <person name="Wang J."/>
            <person name="Zhu Y."/>
            <person name="Liu G."/>
            <person name="Chen Q."/>
            <person name="Chen Z."/>
            <person name="Lan J."/>
            <person name="Che J."/>
            <person name="Ge C."/>
            <person name="Shi H."/>
            <person name="Pan Z."/>
            <person name="Liu X."/>
        </authorList>
    </citation>
    <scope>NUCLEOTIDE SEQUENCE [LARGE SCALE GENOMIC DNA]</scope>
    <source>
        <strain evidence="19 20">DSM 8552</strain>
    </source>
</reference>
<dbReference type="PRINTS" id="PR00943">
    <property type="entry name" value="CUATPASE"/>
</dbReference>
<accession>A0ABR5MZW8</accession>
<evidence type="ECO:0000256" key="12">
    <source>
        <dbReference type="ARBA" id="ARBA00022989"/>
    </source>
</evidence>
<keyword evidence="7 17" id="KW-0479">Metal-binding</keyword>
<dbReference type="PRINTS" id="PR00119">
    <property type="entry name" value="CATATPASE"/>
</dbReference>
<evidence type="ECO:0000313" key="19">
    <source>
        <dbReference type="EMBL" id="KQL43602.1"/>
    </source>
</evidence>
<feature type="transmembrane region" description="Helical" evidence="17">
    <location>
        <begin position="155"/>
        <end position="173"/>
    </location>
</feature>
<dbReference type="SUPFAM" id="SSF81665">
    <property type="entry name" value="Calcium ATPase, transmembrane domain M"/>
    <property type="match status" value="1"/>
</dbReference>
<feature type="transmembrane region" description="Helical" evidence="17">
    <location>
        <begin position="185"/>
        <end position="203"/>
    </location>
</feature>
<dbReference type="PROSITE" id="PS01047">
    <property type="entry name" value="HMA_1"/>
    <property type="match status" value="1"/>
</dbReference>
<evidence type="ECO:0000256" key="13">
    <source>
        <dbReference type="ARBA" id="ARBA00023008"/>
    </source>
</evidence>
<evidence type="ECO:0000256" key="7">
    <source>
        <dbReference type="ARBA" id="ARBA00022723"/>
    </source>
</evidence>
<dbReference type="NCBIfam" id="TIGR01525">
    <property type="entry name" value="ATPase-IB_hvy"/>
    <property type="match status" value="1"/>
</dbReference>
<evidence type="ECO:0000256" key="3">
    <source>
        <dbReference type="ARBA" id="ARBA00012517"/>
    </source>
</evidence>
<evidence type="ECO:0000259" key="18">
    <source>
        <dbReference type="PROSITE" id="PS50846"/>
    </source>
</evidence>
<dbReference type="Gene3D" id="3.40.1110.10">
    <property type="entry name" value="Calcium-transporting ATPase, cytoplasmic domain N"/>
    <property type="match status" value="1"/>
</dbReference>
<dbReference type="PROSITE" id="PS50846">
    <property type="entry name" value="HMA_2"/>
    <property type="match status" value="1"/>
</dbReference>
<dbReference type="SUPFAM" id="SSF81653">
    <property type="entry name" value="Calcium ATPase, transduction domain A"/>
    <property type="match status" value="1"/>
</dbReference>
<evidence type="ECO:0000256" key="5">
    <source>
        <dbReference type="ARBA" id="ARBA00022553"/>
    </source>
</evidence>
<keyword evidence="11" id="KW-1278">Translocase</keyword>
<dbReference type="SUPFAM" id="SSF55008">
    <property type="entry name" value="HMA, heavy metal-associated domain"/>
    <property type="match status" value="1"/>
</dbReference>
<dbReference type="InterPro" id="IPR006121">
    <property type="entry name" value="HMA_dom"/>
</dbReference>
<evidence type="ECO:0000256" key="14">
    <source>
        <dbReference type="ARBA" id="ARBA00023065"/>
    </source>
</evidence>
<evidence type="ECO:0000256" key="8">
    <source>
        <dbReference type="ARBA" id="ARBA00022741"/>
    </source>
</evidence>
<keyword evidence="6 17" id="KW-0812">Transmembrane</keyword>
<sequence length="727" mass="79616">MTMRQTYQVTGMTCAACASRIEKILTKTNGVIEVQVSLTTNKARVAYDDQQIDDGAIIARIEKLGYQAKLEQEGETHSEKNDLFRRFLFSCILTIPFLWAMAAHFSISSFIWVPPLFLHPYFQLGLALPIQFWIGYPFYVGAWNAVRNRTANMDVLVVLSTSAAFFYSHYLTFATSPTSSHGLTLYYETCAVIFTFLLLGKYLEAMAKDRSKNAIRQLHHLQPKVANVVRPTGITAVPVTELVVGDIFIVKPGERIPTDGLVIEGQSTVDQSIFTGESLPVEKWSGQTVIGATLNQNGWLKVKTTKVGNETALTQVIKTVEEAQMSKAPIQRMADEMTDIFVPIIITIAVTSFLAWYYLFTSHDFGQSLEKAIAVLIIACPCALGLATPMSILVASGRAAQLGILFKQGKDLETLQKVDTVILDKTGTLTKGKHEVLDIYTQNWSKEEFMCLVAAAETASEHPLAAAIVTYMKNRGIPIPTPTGFTPLPGYGIIASVHGHSVIVGSAKLMHSHSIDVAPIRERIHSHATEGKIVMLVAINRQLAGYIALSDPLKEDAELAVRRLKKLGKDIMIITGDNEHTAWSIAKQAGISRVYAGRLPAEKAQIIQDLQKRGRTVAMVGDGINDAPALMASHIGIALGTGADISKDSADVLIMHGDLMGIVHAFLLSQHTMKNIRQNLFWALFYNTVAIPATMIGFLAPWMAGIAMAFSSLSVVLNSLRLRGSKL</sequence>
<evidence type="ECO:0000256" key="11">
    <source>
        <dbReference type="ARBA" id="ARBA00022967"/>
    </source>
</evidence>
<dbReference type="PROSITE" id="PS00154">
    <property type="entry name" value="ATPASE_E1_E2"/>
    <property type="match status" value="1"/>
</dbReference>
<dbReference type="Pfam" id="PF00403">
    <property type="entry name" value="HMA"/>
    <property type="match status" value="1"/>
</dbReference>
<dbReference type="NCBIfam" id="TIGR01494">
    <property type="entry name" value="ATPase_P-type"/>
    <property type="match status" value="1"/>
</dbReference>
<dbReference type="CDD" id="cd00371">
    <property type="entry name" value="HMA"/>
    <property type="match status" value="1"/>
</dbReference>
<evidence type="ECO:0000256" key="4">
    <source>
        <dbReference type="ARBA" id="ARBA00022448"/>
    </source>
</evidence>
<keyword evidence="14" id="KW-0406">Ion transport</keyword>
<dbReference type="SFLD" id="SFLDS00003">
    <property type="entry name" value="Haloacid_Dehalogenase"/>
    <property type="match status" value="1"/>
</dbReference>
<organism evidence="19 20">
    <name type="scientific">Brevibacillus choshinensis</name>
    <dbReference type="NCBI Taxonomy" id="54911"/>
    <lineage>
        <taxon>Bacteria</taxon>
        <taxon>Bacillati</taxon>
        <taxon>Bacillota</taxon>
        <taxon>Bacilli</taxon>
        <taxon>Bacillales</taxon>
        <taxon>Paenibacillaceae</taxon>
        <taxon>Brevibacillus</taxon>
    </lineage>
</organism>
<dbReference type="InterPro" id="IPR023298">
    <property type="entry name" value="ATPase_P-typ_TM_dom_sf"/>
</dbReference>
<dbReference type="Gene3D" id="3.40.50.1000">
    <property type="entry name" value="HAD superfamily/HAD-like"/>
    <property type="match status" value="1"/>
</dbReference>
<keyword evidence="15 17" id="KW-0472">Membrane</keyword>
<comment type="subcellular location">
    <subcellularLocation>
        <location evidence="17">Cell membrane</location>
    </subcellularLocation>
    <subcellularLocation>
        <location evidence="1">Endomembrane system</location>
        <topology evidence="1">Multi-pass membrane protein</topology>
    </subcellularLocation>
</comment>
<dbReference type="InterPro" id="IPR017969">
    <property type="entry name" value="Heavy-metal-associated_CS"/>
</dbReference>
<dbReference type="EC" id="7.2.2.8" evidence="3"/>
<dbReference type="InterPro" id="IPR036412">
    <property type="entry name" value="HAD-like_sf"/>
</dbReference>
<feature type="transmembrane region" description="Helical" evidence="17">
    <location>
        <begin position="679"/>
        <end position="696"/>
    </location>
</feature>
<protein>
    <recommendedName>
        <fullName evidence="3">P-type Cu(+) transporter</fullName>
        <ecNumber evidence="3">7.2.2.8</ecNumber>
    </recommendedName>
</protein>
<keyword evidence="13" id="KW-0186">Copper</keyword>
<evidence type="ECO:0000256" key="10">
    <source>
        <dbReference type="ARBA" id="ARBA00022840"/>
    </source>
</evidence>
<keyword evidence="5" id="KW-0597">Phosphoprotein</keyword>
<dbReference type="Pfam" id="PF00702">
    <property type="entry name" value="Hydrolase"/>
    <property type="match status" value="1"/>
</dbReference>
<dbReference type="Gene3D" id="2.70.150.10">
    <property type="entry name" value="Calcium-transporting ATPase, cytoplasmic transduction domain A"/>
    <property type="match status" value="1"/>
</dbReference>
<dbReference type="InterPro" id="IPR023214">
    <property type="entry name" value="HAD_sf"/>
</dbReference>
<name>A0ABR5MZW8_BRECH</name>
<keyword evidence="4" id="KW-0813">Transport</keyword>
<keyword evidence="17" id="KW-1003">Cell membrane</keyword>
<evidence type="ECO:0000256" key="17">
    <source>
        <dbReference type="RuleBase" id="RU362081"/>
    </source>
</evidence>
<feature type="transmembrane region" description="Helical" evidence="17">
    <location>
        <begin position="372"/>
        <end position="395"/>
    </location>
</feature>
<gene>
    <name evidence="19" type="ORF">AN963_29650</name>
</gene>
<comment type="similarity">
    <text evidence="2 17">Belongs to the cation transport ATPase (P-type) (TC 3.A.3) family. Type IB subfamily.</text>
</comment>
<evidence type="ECO:0000256" key="2">
    <source>
        <dbReference type="ARBA" id="ARBA00006024"/>
    </source>
</evidence>
<dbReference type="Gene3D" id="3.30.70.100">
    <property type="match status" value="1"/>
</dbReference>
<dbReference type="InterPro" id="IPR008250">
    <property type="entry name" value="ATPase_P-typ_transduc_dom_A_sf"/>
</dbReference>
<dbReference type="NCBIfam" id="TIGR01511">
    <property type="entry name" value="ATPase-IB1_Cu"/>
    <property type="match status" value="1"/>
</dbReference>
<comment type="catalytic activity">
    <reaction evidence="16">
        <text>Cu(+)(in) + ATP + H2O = Cu(+)(out) + ADP + phosphate + H(+)</text>
        <dbReference type="Rhea" id="RHEA:25792"/>
        <dbReference type="ChEBI" id="CHEBI:15377"/>
        <dbReference type="ChEBI" id="CHEBI:15378"/>
        <dbReference type="ChEBI" id="CHEBI:30616"/>
        <dbReference type="ChEBI" id="CHEBI:43474"/>
        <dbReference type="ChEBI" id="CHEBI:49552"/>
        <dbReference type="ChEBI" id="CHEBI:456216"/>
        <dbReference type="EC" id="7.2.2.8"/>
    </reaction>
</comment>
<dbReference type="InterPro" id="IPR044492">
    <property type="entry name" value="P_typ_ATPase_HD_dom"/>
</dbReference>
<feature type="transmembrane region" description="Helical" evidence="17">
    <location>
        <begin position="87"/>
        <end position="112"/>
    </location>
</feature>
<dbReference type="InterPro" id="IPR036163">
    <property type="entry name" value="HMA_dom_sf"/>
</dbReference>
<dbReference type="PANTHER" id="PTHR43520">
    <property type="entry name" value="ATP7, ISOFORM B"/>
    <property type="match status" value="1"/>
</dbReference>
<dbReference type="RefSeq" id="WP_055748143.1">
    <property type="nucleotide sequence ID" value="NZ_LJJB01000015.1"/>
</dbReference>
<dbReference type="InterPro" id="IPR001757">
    <property type="entry name" value="P_typ_ATPase"/>
</dbReference>
<feature type="transmembrane region" description="Helical" evidence="17">
    <location>
        <begin position="340"/>
        <end position="360"/>
    </location>
</feature>
<comment type="caution">
    <text evidence="19">The sequence shown here is derived from an EMBL/GenBank/DDBJ whole genome shotgun (WGS) entry which is preliminary data.</text>
</comment>
<dbReference type="InterPro" id="IPR018303">
    <property type="entry name" value="ATPase_P-typ_P_site"/>
</dbReference>
<feature type="domain" description="HMA" evidence="18">
    <location>
        <begin position="3"/>
        <end position="69"/>
    </location>
</feature>